<dbReference type="AlphaFoldDB" id="A0A6J8DVD7"/>
<dbReference type="GO" id="GO:0061343">
    <property type="term" value="P:cell adhesion involved in heart morphogenesis"/>
    <property type="evidence" value="ECO:0007669"/>
    <property type="project" value="TreeGrafter"/>
</dbReference>
<dbReference type="PANTHER" id="PTHR33395:SF22">
    <property type="entry name" value="REVERSE TRANSCRIPTASE DOMAIN-CONTAINING PROTEIN"/>
    <property type="match status" value="1"/>
</dbReference>
<gene>
    <name evidence="7" type="ORF">MCOR_43924</name>
</gene>
<evidence type="ECO:0000256" key="1">
    <source>
        <dbReference type="ARBA" id="ARBA00022723"/>
    </source>
</evidence>
<protein>
    <recommendedName>
        <fullName evidence="6">PHD-type domain-containing protein</fullName>
    </recommendedName>
</protein>
<evidence type="ECO:0000256" key="3">
    <source>
        <dbReference type="ARBA" id="ARBA00022833"/>
    </source>
</evidence>
<dbReference type="EMBL" id="CACVKT020007797">
    <property type="protein sequence ID" value="CAC5410760.1"/>
    <property type="molecule type" value="Genomic_DNA"/>
</dbReference>
<dbReference type="Gene3D" id="3.60.10.10">
    <property type="entry name" value="Endonuclease/exonuclease/phosphatase"/>
    <property type="match status" value="1"/>
</dbReference>
<feature type="compositionally biased region" description="Polar residues" evidence="5">
    <location>
        <begin position="170"/>
        <end position="181"/>
    </location>
</feature>
<dbReference type="GO" id="GO:0031012">
    <property type="term" value="C:extracellular matrix"/>
    <property type="evidence" value="ECO:0007669"/>
    <property type="project" value="TreeGrafter"/>
</dbReference>
<name>A0A6J8DVD7_MYTCO</name>
<evidence type="ECO:0000256" key="2">
    <source>
        <dbReference type="ARBA" id="ARBA00022771"/>
    </source>
</evidence>
<dbReference type="InterPro" id="IPR019786">
    <property type="entry name" value="Zinc_finger_PHD-type_CS"/>
</dbReference>
<keyword evidence="2 4" id="KW-0863">Zinc-finger</keyword>
<feature type="compositionally biased region" description="Polar residues" evidence="5">
    <location>
        <begin position="45"/>
        <end position="60"/>
    </location>
</feature>
<keyword evidence="3" id="KW-0862">Zinc</keyword>
<reference evidence="7 8" key="1">
    <citation type="submission" date="2020-06" db="EMBL/GenBank/DDBJ databases">
        <authorList>
            <person name="Li R."/>
            <person name="Bekaert M."/>
        </authorList>
    </citation>
    <scope>NUCLEOTIDE SEQUENCE [LARGE SCALE GENOMIC DNA]</scope>
    <source>
        <strain evidence="8">wild</strain>
    </source>
</reference>
<sequence>MTGSKNLLIGAYYRPPSDKGTSLQQLELSLSRINQSSNTNIMIGGTSIDTNTQVPNTNSLPPKKNIKPKRKPVTKQKCQNKKPRWPCGTCLKAVTWNKKALCCDSCDTWFHINCQSIPSHIYECMNASNISWECTNCGMPNSSNSLFNNQSSISLNSNSNWSMSDTSLNNSLGAPQASSSPIMAKTKSKPTVKTSQKATTNMTKNHKPTRILNINFQSIRNKKEDLNQLIDSSKPDIIIGTETWLDKNISSYEFFPSELFNVYRSDHQIKITKVMEVYLLPLIKNLYKHRSAYYRPPSDKGTSLQQLELSLSRINQSSNTNIMIGGDFNLGHIDWSIPQVIPGKPDAEHHNKLLELLENFNLQQIVNTPTRKERILDLILVNNPTTVNKVNTLPPLGLSDHDIVYIETDTRLRKVRQHPRKILKYDKANWENIEVDLQKTLEELTVMNNNNNSTINEMWDLFKNNITKSIDTNIPHKMLT</sequence>
<dbReference type="PROSITE" id="PS50016">
    <property type="entry name" value="ZF_PHD_2"/>
    <property type="match status" value="1"/>
</dbReference>
<dbReference type="InterPro" id="IPR013083">
    <property type="entry name" value="Znf_RING/FYVE/PHD"/>
</dbReference>
<accession>A0A6J8DVD7</accession>
<evidence type="ECO:0000256" key="5">
    <source>
        <dbReference type="SAM" id="MobiDB-lite"/>
    </source>
</evidence>
<dbReference type="PROSITE" id="PS01359">
    <property type="entry name" value="ZF_PHD_1"/>
    <property type="match status" value="1"/>
</dbReference>
<dbReference type="Gene3D" id="3.30.40.10">
    <property type="entry name" value="Zinc/RING finger domain, C3HC4 (zinc finger)"/>
    <property type="match status" value="1"/>
</dbReference>
<evidence type="ECO:0000313" key="8">
    <source>
        <dbReference type="Proteomes" id="UP000507470"/>
    </source>
</evidence>
<dbReference type="PANTHER" id="PTHR33395">
    <property type="entry name" value="TRANSCRIPTASE, PUTATIVE-RELATED-RELATED"/>
    <property type="match status" value="1"/>
</dbReference>
<dbReference type="Proteomes" id="UP000507470">
    <property type="component" value="Unassembled WGS sequence"/>
</dbReference>
<dbReference type="SUPFAM" id="SSF57903">
    <property type="entry name" value="FYVE/PHD zinc finger"/>
    <property type="match status" value="1"/>
</dbReference>
<dbReference type="SUPFAM" id="SSF56219">
    <property type="entry name" value="DNase I-like"/>
    <property type="match status" value="1"/>
</dbReference>
<keyword evidence="1" id="KW-0479">Metal-binding</keyword>
<dbReference type="InterPro" id="IPR005135">
    <property type="entry name" value="Endo/exonuclease/phosphatase"/>
</dbReference>
<feature type="domain" description="PHD-type" evidence="6">
    <location>
        <begin position="84"/>
        <end position="140"/>
    </location>
</feature>
<dbReference type="GO" id="GO:0007508">
    <property type="term" value="P:larval heart development"/>
    <property type="evidence" value="ECO:0007669"/>
    <property type="project" value="TreeGrafter"/>
</dbReference>
<evidence type="ECO:0000256" key="4">
    <source>
        <dbReference type="PROSITE-ProRule" id="PRU00146"/>
    </source>
</evidence>
<evidence type="ECO:0000259" key="6">
    <source>
        <dbReference type="PROSITE" id="PS50016"/>
    </source>
</evidence>
<dbReference type="Pfam" id="PF14529">
    <property type="entry name" value="Exo_endo_phos_2"/>
    <property type="match status" value="1"/>
</dbReference>
<feature type="compositionally biased region" description="Polar residues" evidence="5">
    <location>
        <begin position="189"/>
        <end position="202"/>
    </location>
</feature>
<feature type="compositionally biased region" description="Basic residues" evidence="5">
    <location>
        <begin position="64"/>
        <end position="75"/>
    </location>
</feature>
<organism evidence="7 8">
    <name type="scientific">Mytilus coruscus</name>
    <name type="common">Sea mussel</name>
    <dbReference type="NCBI Taxonomy" id="42192"/>
    <lineage>
        <taxon>Eukaryota</taxon>
        <taxon>Metazoa</taxon>
        <taxon>Spiralia</taxon>
        <taxon>Lophotrochozoa</taxon>
        <taxon>Mollusca</taxon>
        <taxon>Bivalvia</taxon>
        <taxon>Autobranchia</taxon>
        <taxon>Pteriomorphia</taxon>
        <taxon>Mytilida</taxon>
        <taxon>Mytiloidea</taxon>
        <taxon>Mytilidae</taxon>
        <taxon>Mytilinae</taxon>
        <taxon>Mytilus</taxon>
    </lineage>
</organism>
<feature type="region of interest" description="Disordered" evidence="5">
    <location>
        <begin position="45"/>
        <end position="75"/>
    </location>
</feature>
<dbReference type="InterPro" id="IPR019787">
    <property type="entry name" value="Znf_PHD-finger"/>
</dbReference>
<keyword evidence="8" id="KW-1185">Reference proteome</keyword>
<feature type="region of interest" description="Disordered" evidence="5">
    <location>
        <begin position="170"/>
        <end position="202"/>
    </location>
</feature>
<dbReference type="InterPro" id="IPR011011">
    <property type="entry name" value="Znf_FYVE_PHD"/>
</dbReference>
<dbReference type="OrthoDB" id="6143588at2759"/>
<dbReference type="CDD" id="cd15489">
    <property type="entry name" value="PHD_SF"/>
    <property type="match status" value="1"/>
</dbReference>
<proteinExistence type="predicted"/>
<evidence type="ECO:0000313" key="7">
    <source>
        <dbReference type="EMBL" id="CAC5410760.1"/>
    </source>
</evidence>
<dbReference type="GO" id="GO:0003824">
    <property type="term" value="F:catalytic activity"/>
    <property type="evidence" value="ECO:0007669"/>
    <property type="project" value="InterPro"/>
</dbReference>
<dbReference type="GO" id="GO:0008270">
    <property type="term" value="F:zinc ion binding"/>
    <property type="evidence" value="ECO:0007669"/>
    <property type="project" value="UniProtKB-KW"/>
</dbReference>
<dbReference type="InterPro" id="IPR036691">
    <property type="entry name" value="Endo/exonu/phosph_ase_sf"/>
</dbReference>